<keyword evidence="4" id="KW-0067">ATP-binding</keyword>
<dbReference type="GO" id="GO:0004674">
    <property type="term" value="F:protein serine/threonine kinase activity"/>
    <property type="evidence" value="ECO:0007669"/>
    <property type="project" value="TreeGrafter"/>
</dbReference>
<evidence type="ECO:0000256" key="5">
    <source>
        <dbReference type="PROSITE-ProRule" id="PRU00221"/>
    </source>
</evidence>
<dbReference type="InterPro" id="IPR008271">
    <property type="entry name" value="Ser/Thr_kinase_AS"/>
</dbReference>
<dbReference type="SUPFAM" id="SSF50993">
    <property type="entry name" value="Peptidase/esterase 'gauge' domain"/>
    <property type="match status" value="1"/>
</dbReference>
<dbReference type="PANTHER" id="PTHR43289:SF34">
    <property type="entry name" value="SERINE_THREONINE-PROTEIN KINASE YBDM-RELATED"/>
    <property type="match status" value="1"/>
</dbReference>
<evidence type="ECO:0000256" key="3">
    <source>
        <dbReference type="ARBA" id="ARBA00022777"/>
    </source>
</evidence>
<keyword evidence="2" id="KW-0547">Nucleotide-binding</keyword>
<keyword evidence="3 7" id="KW-0418">Kinase</keyword>
<keyword evidence="8" id="KW-1185">Reference proteome</keyword>
<feature type="domain" description="Protein kinase" evidence="6">
    <location>
        <begin position="16"/>
        <end position="272"/>
    </location>
</feature>
<name>A0A939PP01_9ACTN</name>
<dbReference type="PANTHER" id="PTHR43289">
    <property type="entry name" value="MITOGEN-ACTIVATED PROTEIN KINASE KINASE KINASE 20-RELATED"/>
    <property type="match status" value="1"/>
</dbReference>
<dbReference type="PROSITE" id="PS50011">
    <property type="entry name" value="PROTEIN_KINASE_DOM"/>
    <property type="match status" value="1"/>
</dbReference>
<evidence type="ECO:0000313" key="8">
    <source>
        <dbReference type="Proteomes" id="UP000669179"/>
    </source>
</evidence>
<evidence type="ECO:0000256" key="4">
    <source>
        <dbReference type="ARBA" id="ARBA00022840"/>
    </source>
</evidence>
<dbReference type="InterPro" id="IPR000719">
    <property type="entry name" value="Prot_kinase_dom"/>
</dbReference>
<reference evidence="7" key="1">
    <citation type="submission" date="2021-03" db="EMBL/GenBank/DDBJ databases">
        <authorList>
            <person name="Kanchanasin P."/>
            <person name="Saeng-In P."/>
            <person name="Phongsopitanun W."/>
            <person name="Yuki M."/>
            <person name="Kudo T."/>
            <person name="Ohkuma M."/>
            <person name="Tanasupawat S."/>
        </authorList>
    </citation>
    <scope>NUCLEOTIDE SEQUENCE</scope>
    <source>
        <strain evidence="7">GKU 128</strain>
    </source>
</reference>
<dbReference type="SMART" id="SM00320">
    <property type="entry name" value="WD40"/>
    <property type="match status" value="4"/>
</dbReference>
<keyword evidence="1" id="KW-0808">Transferase</keyword>
<dbReference type="GO" id="GO:0005524">
    <property type="term" value="F:ATP binding"/>
    <property type="evidence" value="ECO:0007669"/>
    <property type="project" value="UniProtKB-KW"/>
</dbReference>
<dbReference type="Pfam" id="PF20703">
    <property type="entry name" value="nSTAND1"/>
    <property type="match status" value="1"/>
</dbReference>
<gene>
    <name evidence="7" type="ORF">J4573_51090</name>
</gene>
<dbReference type="AlphaFoldDB" id="A0A939PP01"/>
<dbReference type="SMART" id="SM00220">
    <property type="entry name" value="S_TKc"/>
    <property type="match status" value="1"/>
</dbReference>
<dbReference type="InterPro" id="IPR001680">
    <property type="entry name" value="WD40_rpt"/>
</dbReference>
<dbReference type="Gene3D" id="1.10.510.10">
    <property type="entry name" value="Transferase(Phosphotransferase) domain 1"/>
    <property type="match status" value="1"/>
</dbReference>
<proteinExistence type="predicted"/>
<feature type="repeat" description="WD" evidence="5">
    <location>
        <begin position="1087"/>
        <end position="1117"/>
    </location>
</feature>
<dbReference type="InterPro" id="IPR015943">
    <property type="entry name" value="WD40/YVTN_repeat-like_dom_sf"/>
</dbReference>
<dbReference type="InterPro" id="IPR049052">
    <property type="entry name" value="nSTAND1"/>
</dbReference>
<feature type="repeat" description="WD" evidence="5">
    <location>
        <begin position="906"/>
        <end position="937"/>
    </location>
</feature>
<comment type="caution">
    <text evidence="7">The sequence shown here is derived from an EMBL/GenBank/DDBJ whole genome shotgun (WGS) entry which is preliminary data.</text>
</comment>
<evidence type="ECO:0000256" key="1">
    <source>
        <dbReference type="ARBA" id="ARBA00022679"/>
    </source>
</evidence>
<dbReference type="PROSITE" id="PS00108">
    <property type="entry name" value="PROTEIN_KINASE_ST"/>
    <property type="match status" value="1"/>
</dbReference>
<dbReference type="SUPFAM" id="SSF56112">
    <property type="entry name" value="Protein kinase-like (PK-like)"/>
    <property type="match status" value="1"/>
</dbReference>
<organism evidence="7 8">
    <name type="scientific">Actinomadura barringtoniae</name>
    <dbReference type="NCBI Taxonomy" id="1427535"/>
    <lineage>
        <taxon>Bacteria</taxon>
        <taxon>Bacillati</taxon>
        <taxon>Actinomycetota</taxon>
        <taxon>Actinomycetes</taxon>
        <taxon>Streptosporangiales</taxon>
        <taxon>Thermomonosporaceae</taxon>
        <taxon>Actinomadura</taxon>
    </lineage>
</organism>
<dbReference type="CDD" id="cd14014">
    <property type="entry name" value="STKc_PknB_like"/>
    <property type="match status" value="1"/>
</dbReference>
<dbReference type="Pfam" id="PF00400">
    <property type="entry name" value="WD40"/>
    <property type="match status" value="1"/>
</dbReference>
<keyword evidence="5" id="KW-0853">WD repeat</keyword>
<dbReference type="SUPFAM" id="SSF50998">
    <property type="entry name" value="Quinoprotein alcohol dehydrogenase-like"/>
    <property type="match status" value="1"/>
</dbReference>
<sequence length="1193" mass="128102">MPVPLMESDPKQLGPYWLAARLGAGGQGVVYEGYDAQGSRVAVKALHADAVDEQIRSGLRKEISALQRVAAFCTARIIAADPDGAPPYIVSEYVPGPDLQSWVDRTGAYGSDDLYRLAIGIATALASIHKAGVIHRDLKPANVLLGPDGPRVIDFGIAKTAEMSRSATGMLKGTPRWMAPELFQGQHAGPAVDVWAWGAIVLFAATGQAPFKGDTMPSLMHQITTAELDLNVLTEPLRSLVGSALDRDPAKRPAPQKILADLVGGQPQNPLEAGNRMAGEGPRPSITLPLSLSQLAEQAYGRLDPQAQEAVPRVLLRMVTARPDAQDTLRKANLAELSDEPALQRVLQCFGEAGLLRHDGDTVTLGTAAMTRAWPRMRDWVDAERDGLVIHHALADAARTWNGNGRKSADLYQGSTLDTALQWASTGRRLVTLNEAERAFLDASQQQTRSRARLRTLVTAALAVLLLIATSTGATAVVQSHDLQQTNTTVRHQRDSAIGQQLATKAFQLRTVDPVLARRLAIAATSLTGKTALADHADDNTEVYNALLSLSSQWEKGFFRPSSVDAQWDTKTPNDGGLYTWGKGNSFVIADPVTRKVQRSFTVPGPAVIGTGQTHDGKRLLTLQQDGSLKLLDAMTGAVTPLPYRHTVGAGLYFSPSGSRLIVRTKGETKVLDTSGKPLFSTKEPYSTWDPAVSPDDRYLVSGKGKKLSWFDLQTGKPLPVDVPSLSYVKQLTELMFSPDGRYLAARHENEIFIIDAKTRKYLQTLDVPKGAGLDQEMAFSPDGRYLASDMALWSLDIGGKPIMHYKPNDECGHTRFGAGGTSLTCIDTQARVLSIDVTPFVRPVSVHRPNAGDSTISTDGSTLATAEEPPLGGNATAVQIWDTASGKVRGSLPISYKRGYQGDKLSLSDDGALLAHSRHDGTVDIWDVKSRTKRAGLNLGPPPSLIDRPAPFFSPDGKAVAALTPHDASTPALLQFFDLSGKQLGQARATKEDPLTAPQYPKVVWTKDGKAVVSSEDIGTVEFPSGKTLAPANSIASTTQAIGGNDVLVTVQDRVDRRSLSFWQAKTLKQIGNPIPTPDSSTPIAAMSPNGQLVATTDKNGSIDLWDVANQRRIGLALTGHAKGAGADSTEIHALAFSPDGSRLYSVGEDGRLVTHTIAPDRLKSSLCAETGQLTRDEWKANVKQIPYQQTC</sequence>
<evidence type="ECO:0000256" key="2">
    <source>
        <dbReference type="ARBA" id="ARBA00022741"/>
    </source>
</evidence>
<dbReference type="EMBL" id="JAGEOJ010000037">
    <property type="protein sequence ID" value="MBO2455503.1"/>
    <property type="molecule type" value="Genomic_DNA"/>
</dbReference>
<dbReference type="PROSITE" id="PS50082">
    <property type="entry name" value="WD_REPEATS_2"/>
    <property type="match status" value="2"/>
</dbReference>
<dbReference type="RefSeq" id="WP_208263724.1">
    <property type="nucleotide sequence ID" value="NZ_JAGEOJ010000037.1"/>
</dbReference>
<dbReference type="Gene3D" id="2.130.10.10">
    <property type="entry name" value="YVTN repeat-like/Quinoprotein amine dehydrogenase"/>
    <property type="match status" value="3"/>
</dbReference>
<evidence type="ECO:0000313" key="7">
    <source>
        <dbReference type="EMBL" id="MBO2455503.1"/>
    </source>
</evidence>
<evidence type="ECO:0000259" key="6">
    <source>
        <dbReference type="PROSITE" id="PS50011"/>
    </source>
</evidence>
<accession>A0A939PP01</accession>
<dbReference type="InterPro" id="IPR011009">
    <property type="entry name" value="Kinase-like_dom_sf"/>
</dbReference>
<dbReference type="InterPro" id="IPR011047">
    <property type="entry name" value="Quinoprotein_ADH-like_sf"/>
</dbReference>
<dbReference type="Proteomes" id="UP000669179">
    <property type="component" value="Unassembled WGS sequence"/>
</dbReference>
<dbReference type="Pfam" id="PF00069">
    <property type="entry name" value="Pkinase"/>
    <property type="match status" value="1"/>
</dbReference>
<protein>
    <submittedName>
        <fullName evidence="7">Protein kinase</fullName>
    </submittedName>
</protein>